<feature type="region of interest" description="Disordered" evidence="1">
    <location>
        <begin position="1"/>
        <end position="22"/>
    </location>
</feature>
<dbReference type="AlphaFoldDB" id="A0A4U5WB53"/>
<dbReference type="RefSeq" id="WP_137304838.1">
    <property type="nucleotide sequence ID" value="NZ_SZNQ01000001.1"/>
</dbReference>
<gene>
    <name evidence="2" type="ORF">E4U91_01515</name>
</gene>
<dbReference type="SUPFAM" id="SSF109854">
    <property type="entry name" value="DinB/YfiT-like putative metalloenzymes"/>
    <property type="match status" value="1"/>
</dbReference>
<accession>A0A4U5WB53</accession>
<organism evidence="2 3">
    <name type="scientific">Streptomyces lasalocidi</name>
    <name type="common">Streptomyces lasaliensis</name>
    <dbReference type="NCBI Taxonomy" id="324833"/>
    <lineage>
        <taxon>Bacteria</taxon>
        <taxon>Bacillati</taxon>
        <taxon>Actinomycetota</taxon>
        <taxon>Actinomycetes</taxon>
        <taxon>Kitasatosporales</taxon>
        <taxon>Streptomycetaceae</taxon>
        <taxon>Streptomyces</taxon>
    </lineage>
</organism>
<dbReference type="Proteomes" id="UP000305929">
    <property type="component" value="Unassembled WGS sequence"/>
</dbReference>
<proteinExistence type="predicted"/>
<evidence type="ECO:0000313" key="2">
    <source>
        <dbReference type="EMBL" id="TKS98934.1"/>
    </source>
</evidence>
<sequence>MNPGRPPRPLEHGAQQPPGADPLDLLAQATGAALDSLRRAALTDPGAPTPCTRWNLATLVRHLADSTAATRELLTGLPPGPPPPPGCTPARHELHRLRATLPDLPRDAARLHAIALPASYELTLHAWDINRTTGCRTPLPPTLVEALLALAPLVIDGVDRTDLFAAPLPPPHPADPTDRLLALFGRRAAPDA</sequence>
<evidence type="ECO:0000313" key="3">
    <source>
        <dbReference type="Proteomes" id="UP000305929"/>
    </source>
</evidence>
<dbReference type="InterPro" id="IPR034660">
    <property type="entry name" value="DinB/YfiT-like"/>
</dbReference>
<name>A0A4U5WB53_STRLS</name>
<comment type="caution">
    <text evidence="2">The sequence shown here is derived from an EMBL/GenBank/DDBJ whole genome shotgun (WGS) entry which is preliminary data.</text>
</comment>
<keyword evidence="3" id="KW-1185">Reference proteome</keyword>
<protein>
    <recommendedName>
        <fullName evidence="4">Maleylpyruvate isomerase family mycothiol-dependent enzyme</fullName>
    </recommendedName>
</protein>
<evidence type="ECO:0000256" key="1">
    <source>
        <dbReference type="SAM" id="MobiDB-lite"/>
    </source>
</evidence>
<reference evidence="2 3" key="1">
    <citation type="submission" date="2019-04" db="EMBL/GenBank/DDBJ databases">
        <title>Streptomyces lasaliensis sp. nov., an Actinomycete isolated from soil which produces the polyether antibiotic lasalocid.</title>
        <authorList>
            <person name="Erwin G."/>
            <person name="Haber C."/>
        </authorList>
    </citation>
    <scope>NUCLEOTIDE SEQUENCE [LARGE SCALE GENOMIC DNA]</scope>
    <source>
        <strain evidence="2 3">X-537</strain>
    </source>
</reference>
<dbReference type="OrthoDB" id="5185819at2"/>
<dbReference type="Gene3D" id="1.20.120.450">
    <property type="entry name" value="dinb family like domain"/>
    <property type="match status" value="1"/>
</dbReference>
<dbReference type="EMBL" id="SZNQ01000001">
    <property type="protein sequence ID" value="TKS98934.1"/>
    <property type="molecule type" value="Genomic_DNA"/>
</dbReference>
<evidence type="ECO:0008006" key="4">
    <source>
        <dbReference type="Google" id="ProtNLM"/>
    </source>
</evidence>